<keyword evidence="13" id="KW-0675">Receptor</keyword>
<dbReference type="InterPro" id="IPR037066">
    <property type="entry name" value="Plug_dom_sf"/>
</dbReference>
<keyword evidence="7 8" id="KW-0998">Cell outer membrane</keyword>
<evidence type="ECO:0000256" key="10">
    <source>
        <dbReference type="SAM" id="SignalP"/>
    </source>
</evidence>
<proteinExistence type="inferred from homology"/>
<dbReference type="Pfam" id="PF07715">
    <property type="entry name" value="Plug"/>
    <property type="match status" value="1"/>
</dbReference>
<feature type="signal peptide" evidence="10">
    <location>
        <begin position="1"/>
        <end position="29"/>
    </location>
</feature>
<sequence>MSTQRPDTRRNTRPLLICCALLLASPAPAQERQDTVEPITITITAPRLPRTLQHTPAAVTVADERDLRQARQGLALDAALNRSPGVLFQNRYNFAQNLRLSIRGFGARAPFGIRGVRIFVDGFPETLPDGQSQIDSIDLDSVERVELIRGPSSALYGNAAGGVLQVTTAAPPPAPFAELTARAGSHDLRKLSLRGGARHDAWGAHLSASRLDYGGYRDQSRTRKALLNAKLTHDIDARRSVSAVLTALDQPYGEDPGGLTRAEVAADRRQAAPNALALDSGQQVRQQRLGLHYRDRGIGPGEASARLFYTRRDFEQQLPFPGPSRLQYERDFYGTGLDYTANAGLGGRPLRFTLGIEAARQRDDRQRFLVDGSGGVTGQIQDATETATEIGVYGQADLALMDRLDLTLGGRYDRVAFDIDDRFTPDGAASGSRRFDELSFTLGLGHQLHPDHRLYAAAGSAFETPTFTEFSDPTEPQQGFDPGLDPQQALNLELGAKGFIGPGLRYELALFRVETRDEIVQVASEPDRFANAARTRRTGLEAALVYAISDRLTATAAYTRARYRFREFVDASGTDLAGRRLPGLPQQTLFAELAWRDPGGPYVILDGLGVDRVYADNANREPVAGYAVFNLRAGMRGAWQGTELEIFAGINNLTDRDYFSNVRINAAAGRYFEPAPQRNLHAGVRIRH</sequence>
<keyword evidence="10" id="KW-0732">Signal</keyword>
<evidence type="ECO:0000313" key="13">
    <source>
        <dbReference type="EMBL" id="BAZ92497.1"/>
    </source>
</evidence>
<dbReference type="GO" id="GO:0015344">
    <property type="term" value="F:siderophore uptake transmembrane transporter activity"/>
    <property type="evidence" value="ECO:0007669"/>
    <property type="project" value="TreeGrafter"/>
</dbReference>
<dbReference type="Gene3D" id="2.40.170.20">
    <property type="entry name" value="TonB-dependent receptor, beta-barrel domain"/>
    <property type="match status" value="1"/>
</dbReference>
<protein>
    <submittedName>
        <fullName evidence="13">TonB-dependent receptor</fullName>
    </submittedName>
</protein>
<keyword evidence="5 9" id="KW-0798">TonB box</keyword>
<dbReference type="InterPro" id="IPR000531">
    <property type="entry name" value="Beta-barrel_TonB"/>
</dbReference>
<keyword evidence="14" id="KW-1185">Reference proteome</keyword>
<evidence type="ECO:0000313" key="14">
    <source>
        <dbReference type="Proteomes" id="UP000218765"/>
    </source>
</evidence>
<evidence type="ECO:0000256" key="4">
    <source>
        <dbReference type="ARBA" id="ARBA00022692"/>
    </source>
</evidence>
<keyword evidence="6 8" id="KW-0472">Membrane</keyword>
<dbReference type="PANTHER" id="PTHR30069:SF28">
    <property type="entry name" value="TONB-DEPENDENT RECEPTOR YNCD-RELATED"/>
    <property type="match status" value="1"/>
</dbReference>
<dbReference type="RefSeq" id="WP_096363661.1">
    <property type="nucleotide sequence ID" value="NZ_AP018052.1"/>
</dbReference>
<evidence type="ECO:0000256" key="5">
    <source>
        <dbReference type="ARBA" id="ARBA00023077"/>
    </source>
</evidence>
<dbReference type="CDD" id="cd01347">
    <property type="entry name" value="ligand_gated_channel"/>
    <property type="match status" value="1"/>
</dbReference>
<dbReference type="GO" id="GO:0044718">
    <property type="term" value="P:siderophore transmembrane transport"/>
    <property type="evidence" value="ECO:0007669"/>
    <property type="project" value="TreeGrafter"/>
</dbReference>
<evidence type="ECO:0000256" key="2">
    <source>
        <dbReference type="ARBA" id="ARBA00022448"/>
    </source>
</evidence>
<reference evidence="13 14" key="1">
    <citation type="submission" date="2017-05" db="EMBL/GenBank/DDBJ databases">
        <title>Thiocyanate degradation by Thiohalobacter thiocyanaticus FOKN1.</title>
        <authorList>
            <person name="Oshiki M."/>
            <person name="Fukushima T."/>
            <person name="Kawano S."/>
            <person name="Nakagawa J."/>
        </authorList>
    </citation>
    <scope>NUCLEOTIDE SEQUENCE [LARGE SCALE GENOMIC DNA]</scope>
    <source>
        <strain evidence="13 14">FOKN1</strain>
    </source>
</reference>
<comment type="subcellular location">
    <subcellularLocation>
        <location evidence="1 8">Cell outer membrane</location>
        <topology evidence="1 8">Multi-pass membrane protein</topology>
    </subcellularLocation>
</comment>
<evidence type="ECO:0000256" key="8">
    <source>
        <dbReference type="PROSITE-ProRule" id="PRU01360"/>
    </source>
</evidence>
<gene>
    <name evidence="13" type="ORF">FOKN1_0092</name>
</gene>
<dbReference type="AlphaFoldDB" id="A0A1Z4VLM9"/>
<dbReference type="KEGG" id="ttc:FOKN1_0092"/>
<dbReference type="InterPro" id="IPR012910">
    <property type="entry name" value="Plug_dom"/>
</dbReference>
<evidence type="ECO:0000259" key="12">
    <source>
        <dbReference type="Pfam" id="PF07715"/>
    </source>
</evidence>
<keyword evidence="4 8" id="KW-0812">Transmembrane</keyword>
<evidence type="ECO:0000256" key="6">
    <source>
        <dbReference type="ARBA" id="ARBA00023136"/>
    </source>
</evidence>
<dbReference type="Proteomes" id="UP000218765">
    <property type="component" value="Chromosome"/>
</dbReference>
<dbReference type="EMBL" id="AP018052">
    <property type="protein sequence ID" value="BAZ92497.1"/>
    <property type="molecule type" value="Genomic_DNA"/>
</dbReference>
<evidence type="ECO:0000256" key="7">
    <source>
        <dbReference type="ARBA" id="ARBA00023237"/>
    </source>
</evidence>
<dbReference type="GO" id="GO:0009279">
    <property type="term" value="C:cell outer membrane"/>
    <property type="evidence" value="ECO:0007669"/>
    <property type="project" value="UniProtKB-SubCell"/>
</dbReference>
<dbReference type="Pfam" id="PF00593">
    <property type="entry name" value="TonB_dep_Rec_b-barrel"/>
    <property type="match status" value="1"/>
</dbReference>
<dbReference type="Gene3D" id="2.170.130.10">
    <property type="entry name" value="TonB-dependent receptor, plug domain"/>
    <property type="match status" value="1"/>
</dbReference>
<dbReference type="SUPFAM" id="SSF56935">
    <property type="entry name" value="Porins"/>
    <property type="match status" value="1"/>
</dbReference>
<feature type="domain" description="TonB-dependent receptor-like beta-barrel" evidence="11">
    <location>
        <begin position="263"/>
        <end position="653"/>
    </location>
</feature>
<dbReference type="PROSITE" id="PS52016">
    <property type="entry name" value="TONB_DEPENDENT_REC_3"/>
    <property type="match status" value="1"/>
</dbReference>
<evidence type="ECO:0000256" key="3">
    <source>
        <dbReference type="ARBA" id="ARBA00022452"/>
    </source>
</evidence>
<feature type="domain" description="TonB-dependent receptor plug" evidence="12">
    <location>
        <begin position="52"/>
        <end position="163"/>
    </location>
</feature>
<dbReference type="InterPro" id="IPR039426">
    <property type="entry name" value="TonB-dep_rcpt-like"/>
</dbReference>
<keyword evidence="3 8" id="KW-1134">Transmembrane beta strand</keyword>
<evidence type="ECO:0000256" key="9">
    <source>
        <dbReference type="RuleBase" id="RU003357"/>
    </source>
</evidence>
<dbReference type="InterPro" id="IPR036942">
    <property type="entry name" value="Beta-barrel_TonB_sf"/>
</dbReference>
<keyword evidence="2 8" id="KW-0813">Transport</keyword>
<organism evidence="13 14">
    <name type="scientific">Thiohalobacter thiocyanaticus</name>
    <dbReference type="NCBI Taxonomy" id="585455"/>
    <lineage>
        <taxon>Bacteria</taxon>
        <taxon>Pseudomonadati</taxon>
        <taxon>Pseudomonadota</taxon>
        <taxon>Gammaproteobacteria</taxon>
        <taxon>Thiohalobacterales</taxon>
        <taxon>Thiohalobacteraceae</taxon>
        <taxon>Thiohalobacter</taxon>
    </lineage>
</organism>
<name>A0A1Z4VLM9_9GAMM</name>
<evidence type="ECO:0000256" key="1">
    <source>
        <dbReference type="ARBA" id="ARBA00004571"/>
    </source>
</evidence>
<comment type="similarity">
    <text evidence="8 9">Belongs to the TonB-dependent receptor family.</text>
</comment>
<evidence type="ECO:0000259" key="11">
    <source>
        <dbReference type="Pfam" id="PF00593"/>
    </source>
</evidence>
<feature type="chain" id="PRO_5012057477" evidence="10">
    <location>
        <begin position="30"/>
        <end position="688"/>
    </location>
</feature>
<dbReference type="PANTHER" id="PTHR30069">
    <property type="entry name" value="TONB-DEPENDENT OUTER MEMBRANE RECEPTOR"/>
    <property type="match status" value="1"/>
</dbReference>
<accession>A0A1Z4VLM9</accession>
<dbReference type="OrthoDB" id="9760620at2"/>